<gene>
    <name evidence="1" type="ORF">SAMN05443668_110206</name>
</gene>
<sequence>MTHSAPEGVLQRLLGGAEHLDAPMADLQQWHSALLGRMSDPRSVINEVYALLQEENRSDAIRAAARETPTHYVWPLLGAHREDFGVYLHEYKQEPRSASYATTIHNHRYDFVSGILRGGYTQDTFSVTLNDSEAIATDINCISSEEFRRGTVNSVNRHSWHRLRRVSSGTLTLVIKGPAIAPYSISAEEGHNRVTYHTPVERRLPMVIHSLEAALAELS</sequence>
<dbReference type="Proteomes" id="UP000184440">
    <property type="component" value="Unassembled WGS sequence"/>
</dbReference>
<dbReference type="STRING" id="134849.SAMN05443668_110206"/>
<dbReference type="AlphaFoldDB" id="A0A1M7RDP5"/>
<evidence type="ECO:0008006" key="3">
    <source>
        <dbReference type="Google" id="ProtNLM"/>
    </source>
</evidence>
<evidence type="ECO:0000313" key="1">
    <source>
        <dbReference type="EMBL" id="SHN44427.1"/>
    </source>
</evidence>
<dbReference type="RefSeq" id="WP_143175475.1">
    <property type="nucleotide sequence ID" value="NZ_FRCS01000010.1"/>
</dbReference>
<dbReference type="SUPFAM" id="SSF51182">
    <property type="entry name" value="RmlC-like cupins"/>
    <property type="match status" value="1"/>
</dbReference>
<dbReference type="InterPro" id="IPR011051">
    <property type="entry name" value="RmlC_Cupin_sf"/>
</dbReference>
<reference evidence="1 2" key="1">
    <citation type="submission" date="2016-11" db="EMBL/GenBank/DDBJ databases">
        <authorList>
            <person name="Jaros S."/>
            <person name="Januszkiewicz K."/>
            <person name="Wedrychowicz H."/>
        </authorList>
    </citation>
    <scope>NUCLEOTIDE SEQUENCE [LARGE SCALE GENOMIC DNA]</scope>
    <source>
        <strain evidence="1 2">DSM 46144</strain>
    </source>
</reference>
<name>A0A1M7RDP5_9ACTN</name>
<accession>A0A1M7RDP5</accession>
<organism evidence="1 2">
    <name type="scientific">Cryptosporangium aurantiacum</name>
    <dbReference type="NCBI Taxonomy" id="134849"/>
    <lineage>
        <taxon>Bacteria</taxon>
        <taxon>Bacillati</taxon>
        <taxon>Actinomycetota</taxon>
        <taxon>Actinomycetes</taxon>
        <taxon>Cryptosporangiales</taxon>
        <taxon>Cryptosporangiaceae</taxon>
        <taxon>Cryptosporangium</taxon>
    </lineage>
</organism>
<evidence type="ECO:0000313" key="2">
    <source>
        <dbReference type="Proteomes" id="UP000184440"/>
    </source>
</evidence>
<proteinExistence type="predicted"/>
<dbReference type="EMBL" id="FRCS01000010">
    <property type="protein sequence ID" value="SHN44427.1"/>
    <property type="molecule type" value="Genomic_DNA"/>
</dbReference>
<dbReference type="OrthoDB" id="2596042at2"/>
<protein>
    <recommendedName>
        <fullName evidence="3">Cysteine dioxygenase type I</fullName>
    </recommendedName>
</protein>
<keyword evidence="2" id="KW-1185">Reference proteome</keyword>